<evidence type="ECO:0000259" key="5">
    <source>
        <dbReference type="Pfam" id="PF05726"/>
    </source>
</evidence>
<dbReference type="PIRSF" id="PIRSF006232">
    <property type="entry name" value="Pirin"/>
    <property type="match status" value="1"/>
</dbReference>
<dbReference type="KEGG" id="epl:P4G45_08570"/>
<dbReference type="SUPFAM" id="SSF51182">
    <property type="entry name" value="RmlC-like cupins"/>
    <property type="match status" value="1"/>
</dbReference>
<evidence type="ECO:0000256" key="1">
    <source>
        <dbReference type="ARBA" id="ARBA00008416"/>
    </source>
</evidence>
<protein>
    <submittedName>
        <fullName evidence="6">Pirin family protein</fullName>
    </submittedName>
</protein>
<dbReference type="PANTHER" id="PTHR43594">
    <property type="entry name" value="QUERCETIN 2,3-DIOXYGENASE"/>
    <property type="match status" value="1"/>
</dbReference>
<dbReference type="RefSeq" id="WP_348266062.1">
    <property type="nucleotide sequence ID" value="NZ_CP121194.1"/>
</dbReference>
<name>A0AAU7CU45_9BACT</name>
<reference evidence="6" key="1">
    <citation type="submission" date="2023-03" db="EMBL/GenBank/DDBJ databases">
        <title>Edaphobacter sp.</title>
        <authorList>
            <person name="Huber K.J."/>
            <person name="Papendorf J."/>
            <person name="Pilke C."/>
            <person name="Bunk B."/>
            <person name="Sproeer C."/>
            <person name="Pester M."/>
        </authorList>
    </citation>
    <scope>NUCLEOTIDE SEQUENCE</scope>
    <source>
        <strain evidence="6">DSM 109919</strain>
    </source>
</reference>
<feature type="domain" description="Pirin C-terminal" evidence="5">
    <location>
        <begin position="185"/>
        <end position="291"/>
    </location>
</feature>
<feature type="binding site" evidence="2">
    <location>
        <position position="108"/>
    </location>
    <ligand>
        <name>Fe cation</name>
        <dbReference type="ChEBI" id="CHEBI:24875"/>
    </ligand>
</feature>
<evidence type="ECO:0000256" key="2">
    <source>
        <dbReference type="PIRSR" id="PIRSR006232-1"/>
    </source>
</evidence>
<dbReference type="Pfam" id="PF02678">
    <property type="entry name" value="Pirin"/>
    <property type="match status" value="1"/>
</dbReference>
<keyword evidence="2" id="KW-0408">Iron</keyword>
<gene>
    <name evidence="6" type="ORF">P4G45_08570</name>
</gene>
<dbReference type="PANTHER" id="PTHR43594:SF1">
    <property type="entry name" value="QUERCETIN 2,3-DIOXYGENASE PA2418-RELATED"/>
    <property type="match status" value="1"/>
</dbReference>
<dbReference type="InterPro" id="IPR011051">
    <property type="entry name" value="RmlC_Cupin_sf"/>
</dbReference>
<dbReference type="EMBL" id="CP121194">
    <property type="protein sequence ID" value="XBH08553.1"/>
    <property type="molecule type" value="Genomic_DNA"/>
</dbReference>
<comment type="similarity">
    <text evidence="1 3">Belongs to the pirin family.</text>
</comment>
<keyword evidence="2" id="KW-0479">Metal-binding</keyword>
<evidence type="ECO:0000313" key="6">
    <source>
        <dbReference type="EMBL" id="XBH08553.1"/>
    </source>
</evidence>
<feature type="binding site" evidence="2">
    <location>
        <position position="64"/>
    </location>
    <ligand>
        <name>Fe cation</name>
        <dbReference type="ChEBI" id="CHEBI:24875"/>
    </ligand>
</feature>
<dbReference type="GO" id="GO:0046872">
    <property type="term" value="F:metal ion binding"/>
    <property type="evidence" value="ECO:0007669"/>
    <property type="project" value="UniProtKB-KW"/>
</dbReference>
<evidence type="ECO:0000259" key="4">
    <source>
        <dbReference type="Pfam" id="PF02678"/>
    </source>
</evidence>
<dbReference type="CDD" id="cd02247">
    <property type="entry name" value="cupin_pirin_C"/>
    <property type="match status" value="1"/>
</dbReference>
<dbReference type="InterPro" id="IPR008778">
    <property type="entry name" value="Pirin_C_dom"/>
</dbReference>
<dbReference type="Pfam" id="PF05726">
    <property type="entry name" value="Pirin_C"/>
    <property type="match status" value="1"/>
</dbReference>
<comment type="cofactor">
    <cofactor evidence="2">
        <name>Fe cation</name>
        <dbReference type="ChEBI" id="CHEBI:24875"/>
    </cofactor>
    <text evidence="2">Binds 1 Fe cation per subunit.</text>
</comment>
<dbReference type="InterPro" id="IPR014710">
    <property type="entry name" value="RmlC-like_jellyroll"/>
</dbReference>
<dbReference type="InterPro" id="IPR012093">
    <property type="entry name" value="Pirin"/>
</dbReference>
<feature type="domain" description="Pirin N-terminal" evidence="4">
    <location>
        <begin position="24"/>
        <end position="130"/>
    </location>
</feature>
<feature type="binding site" evidence="2">
    <location>
        <position position="66"/>
    </location>
    <ligand>
        <name>Fe cation</name>
        <dbReference type="ChEBI" id="CHEBI:24875"/>
    </ligand>
</feature>
<dbReference type="Gene3D" id="2.60.120.10">
    <property type="entry name" value="Jelly Rolls"/>
    <property type="match status" value="2"/>
</dbReference>
<accession>A0AAU7CU45</accession>
<proteinExistence type="inferred from homology"/>
<dbReference type="InterPro" id="IPR053186">
    <property type="entry name" value="QDO-related"/>
</dbReference>
<dbReference type="CDD" id="cd02909">
    <property type="entry name" value="cupin_pirin_N"/>
    <property type="match status" value="1"/>
</dbReference>
<organism evidence="6">
    <name type="scientific">Edaphobacter paludis</name>
    <dbReference type="NCBI Taxonomy" id="3035702"/>
    <lineage>
        <taxon>Bacteria</taxon>
        <taxon>Pseudomonadati</taxon>
        <taxon>Acidobacteriota</taxon>
        <taxon>Terriglobia</taxon>
        <taxon>Terriglobales</taxon>
        <taxon>Acidobacteriaceae</taxon>
        <taxon>Edaphobacter</taxon>
    </lineage>
</organism>
<dbReference type="AlphaFoldDB" id="A0AAU7CU45"/>
<sequence length="294" mass="31700">MTEQKKVLGTYGAGSNHWVGDGFPVRNLFPSNGLEAEVNPFLMLDYAGPTEFKASSKTPGVGQHPHRGFETVTIAYQGSVEHRDSAGNSGVIYPGDVQWMTAASGVVHEEMHEKEFARKGGVFEMVQLWVNLPKAEKMSKPRYQAITKEQIPVVKFETGGHARVIAGEWNGIKGAARTVTPINVFDVVLKSGERIEIPLTEGHQAAVVLRKGDVSIHEHQGGPHSLMGEARIAVLSASGVGVGIEAKEDSTLLVLSGEPIAEPVASYGPFVMNTREELVQAMEDYKAGKMGQLA</sequence>
<dbReference type="InterPro" id="IPR003829">
    <property type="entry name" value="Pirin_N_dom"/>
</dbReference>
<feature type="binding site" evidence="2">
    <location>
        <position position="110"/>
    </location>
    <ligand>
        <name>Fe cation</name>
        <dbReference type="ChEBI" id="CHEBI:24875"/>
    </ligand>
</feature>
<evidence type="ECO:0000256" key="3">
    <source>
        <dbReference type="RuleBase" id="RU003457"/>
    </source>
</evidence>